<name>A0A0R2A4P0_9LACO</name>
<dbReference type="EMBL" id="AYYY01000014">
    <property type="protein sequence ID" value="KRM62013.1"/>
    <property type="molecule type" value="Genomic_DNA"/>
</dbReference>
<accession>A0A0R2A4P0</accession>
<organism evidence="1 2">
    <name type="scientific">Paucilactobacillus vaccinostercus DSM 20634</name>
    <dbReference type="NCBI Taxonomy" id="1423813"/>
    <lineage>
        <taxon>Bacteria</taxon>
        <taxon>Bacillati</taxon>
        <taxon>Bacillota</taxon>
        <taxon>Bacilli</taxon>
        <taxon>Lactobacillales</taxon>
        <taxon>Lactobacillaceae</taxon>
        <taxon>Paucilactobacillus</taxon>
    </lineage>
</organism>
<gene>
    <name evidence="1" type="ORF">FC26_GL001090</name>
</gene>
<proteinExistence type="predicted"/>
<dbReference type="Proteomes" id="UP000051733">
    <property type="component" value="Unassembled WGS sequence"/>
</dbReference>
<evidence type="ECO:0000313" key="1">
    <source>
        <dbReference type="EMBL" id="KRM62013.1"/>
    </source>
</evidence>
<sequence length="190" mass="21927">MGQINQQQNSADGRSNRLRTLNEYRDAINELMSENMQTHHRYAAHAIGAESPDCTGCARYQILVQIENIIRGFINDEIMHNQHLTLTSMTAVHYYSVVDERGTQQIYRAPSIDRTRKLFALYNGTYRMMGIPARIDRCKVEIMIKYLIADTHESDRLVRSLANDHIFAGLVIENDDHQLMRVFEDLAAQL</sequence>
<comment type="caution">
    <text evidence="1">The sequence shown here is derived from an EMBL/GenBank/DDBJ whole genome shotgun (WGS) entry which is preliminary data.</text>
</comment>
<protein>
    <submittedName>
        <fullName evidence="1">Uncharacterized protein</fullName>
    </submittedName>
</protein>
<keyword evidence="2" id="KW-1185">Reference proteome</keyword>
<dbReference type="PATRIC" id="fig|1423813.3.peg.1109"/>
<dbReference type="RefSeq" id="WP_057778029.1">
    <property type="nucleotide sequence ID" value="NZ_AYYY01000014.1"/>
</dbReference>
<evidence type="ECO:0000313" key="2">
    <source>
        <dbReference type="Proteomes" id="UP000051733"/>
    </source>
</evidence>
<dbReference type="AlphaFoldDB" id="A0A0R2A4P0"/>
<dbReference type="STRING" id="1423813.FC26_GL001090"/>
<reference evidence="1 2" key="1">
    <citation type="journal article" date="2015" name="Genome Announc.">
        <title>Expanding the biotechnology potential of lactobacilli through comparative genomics of 213 strains and associated genera.</title>
        <authorList>
            <person name="Sun Z."/>
            <person name="Harris H.M."/>
            <person name="McCann A."/>
            <person name="Guo C."/>
            <person name="Argimon S."/>
            <person name="Zhang W."/>
            <person name="Yang X."/>
            <person name="Jeffery I.B."/>
            <person name="Cooney J.C."/>
            <person name="Kagawa T.F."/>
            <person name="Liu W."/>
            <person name="Song Y."/>
            <person name="Salvetti E."/>
            <person name="Wrobel A."/>
            <person name="Rasinkangas P."/>
            <person name="Parkhill J."/>
            <person name="Rea M.C."/>
            <person name="O'Sullivan O."/>
            <person name="Ritari J."/>
            <person name="Douillard F.P."/>
            <person name="Paul Ross R."/>
            <person name="Yang R."/>
            <person name="Briner A.E."/>
            <person name="Felis G.E."/>
            <person name="de Vos W.M."/>
            <person name="Barrangou R."/>
            <person name="Klaenhammer T.R."/>
            <person name="Caufield P.W."/>
            <person name="Cui Y."/>
            <person name="Zhang H."/>
            <person name="O'Toole P.W."/>
        </authorList>
    </citation>
    <scope>NUCLEOTIDE SEQUENCE [LARGE SCALE GENOMIC DNA]</scope>
    <source>
        <strain evidence="1 2">DSM 20634</strain>
    </source>
</reference>